<evidence type="ECO:0000256" key="2">
    <source>
        <dbReference type="ARBA" id="ARBA00000751"/>
    </source>
</evidence>
<name>A0A1V4HKC1_9BACL</name>
<organism evidence="4 5">
    <name type="scientific">Paenibacillus ferrarius</name>
    <dbReference type="NCBI Taxonomy" id="1469647"/>
    <lineage>
        <taxon>Bacteria</taxon>
        <taxon>Bacillati</taxon>
        <taxon>Bacillota</taxon>
        <taxon>Bacilli</taxon>
        <taxon>Bacillales</taxon>
        <taxon>Paenibacillaceae</taxon>
        <taxon>Paenibacillus</taxon>
    </lineage>
</organism>
<dbReference type="Gene3D" id="1.10.357.40">
    <property type="entry name" value="YbiA-like"/>
    <property type="match status" value="1"/>
</dbReference>
<dbReference type="NCBIfam" id="TIGR02464">
    <property type="entry name" value="ribofla_fusion"/>
    <property type="match status" value="1"/>
</dbReference>
<accession>A0A1V4HKC1</accession>
<dbReference type="STRING" id="1469647.BC351_04335"/>
<protein>
    <recommendedName>
        <fullName evidence="3">NADAR domain-containing protein</fullName>
    </recommendedName>
</protein>
<gene>
    <name evidence="4" type="ORF">BC351_04335</name>
</gene>
<dbReference type="AlphaFoldDB" id="A0A1V4HKC1"/>
<dbReference type="InterPro" id="IPR012816">
    <property type="entry name" value="NADAR"/>
</dbReference>
<dbReference type="RefSeq" id="WP_244208998.1">
    <property type="nucleotide sequence ID" value="NZ_MBTG01000012.1"/>
</dbReference>
<evidence type="ECO:0000256" key="1">
    <source>
        <dbReference type="ARBA" id="ARBA00000022"/>
    </source>
</evidence>
<comment type="catalytic activity">
    <reaction evidence="2">
        <text>2,5-diamino-6-hydroxy-4-(5-phosphoribosylamino)-pyrimidine + H2O = 2,5,6-triamino-4-hydroxypyrimidine + D-ribose 5-phosphate</text>
        <dbReference type="Rhea" id="RHEA:23436"/>
        <dbReference type="ChEBI" id="CHEBI:15377"/>
        <dbReference type="ChEBI" id="CHEBI:58614"/>
        <dbReference type="ChEBI" id="CHEBI:78346"/>
        <dbReference type="ChEBI" id="CHEBI:137796"/>
    </reaction>
</comment>
<evidence type="ECO:0000313" key="4">
    <source>
        <dbReference type="EMBL" id="OPH57745.1"/>
    </source>
</evidence>
<evidence type="ECO:0000313" key="5">
    <source>
        <dbReference type="Proteomes" id="UP000190626"/>
    </source>
</evidence>
<comment type="caution">
    <text evidence="4">The sequence shown here is derived from an EMBL/GenBank/DDBJ whole genome shotgun (WGS) entry which is preliminary data.</text>
</comment>
<keyword evidence="5" id="KW-1185">Reference proteome</keyword>
<dbReference type="SUPFAM" id="SSF143990">
    <property type="entry name" value="YbiA-like"/>
    <property type="match status" value="1"/>
</dbReference>
<feature type="domain" description="NADAR" evidence="3">
    <location>
        <begin position="30"/>
        <end position="167"/>
    </location>
</feature>
<sequence length="249" mass="29428">MIIPDKIKKMIEENRKKMKELKPEERFIRFYETNKPYGCFSNFAKYPIMLNNKEWVTTEHYVQAQKFVGTKYEEEVRLASTPLDALRLGQYRNKHLRKDWENCKVQIMQEALTAKVEQHPCIKSILLSTGDCTIVEHTTNDAYWGDGGNGQGQNMLGKLLMEIRNSLEGYVPEFFLPQWIAFPDIHPFSIGWRMGAGEDYLMYLWEWRIKQSPEALKEYDEYFTPPGEWAEASRVREALKNRIQDRNNN</sequence>
<dbReference type="InterPro" id="IPR037238">
    <property type="entry name" value="YbiA-like_sf"/>
</dbReference>
<dbReference type="Proteomes" id="UP000190626">
    <property type="component" value="Unassembled WGS sequence"/>
</dbReference>
<proteinExistence type="predicted"/>
<dbReference type="EMBL" id="MBTG01000012">
    <property type="protein sequence ID" value="OPH57745.1"/>
    <property type="molecule type" value="Genomic_DNA"/>
</dbReference>
<comment type="catalytic activity">
    <reaction evidence="1">
        <text>5-amino-6-(5-phospho-D-ribosylamino)uracil + H2O = 5,6-diaminouracil + D-ribose 5-phosphate</text>
        <dbReference type="Rhea" id="RHEA:55020"/>
        <dbReference type="ChEBI" id="CHEBI:15377"/>
        <dbReference type="ChEBI" id="CHEBI:46252"/>
        <dbReference type="ChEBI" id="CHEBI:58453"/>
        <dbReference type="ChEBI" id="CHEBI:78346"/>
    </reaction>
</comment>
<dbReference type="CDD" id="cd15457">
    <property type="entry name" value="NADAR"/>
    <property type="match status" value="1"/>
</dbReference>
<reference evidence="5" key="1">
    <citation type="submission" date="2016-07" db="EMBL/GenBank/DDBJ databases">
        <authorList>
            <person name="Florea S."/>
            <person name="Webb J.S."/>
            <person name="Jaromczyk J."/>
            <person name="Schardl C.L."/>
        </authorList>
    </citation>
    <scope>NUCLEOTIDE SEQUENCE [LARGE SCALE GENOMIC DNA]</scope>
    <source>
        <strain evidence="5">CY1</strain>
    </source>
</reference>
<dbReference type="Pfam" id="PF08719">
    <property type="entry name" value="NADAR"/>
    <property type="match status" value="1"/>
</dbReference>
<evidence type="ECO:0000259" key="3">
    <source>
        <dbReference type="Pfam" id="PF08719"/>
    </source>
</evidence>